<dbReference type="Proteomes" id="UP001333710">
    <property type="component" value="Chromosome"/>
</dbReference>
<evidence type="ECO:0000256" key="6">
    <source>
        <dbReference type="ARBA" id="ARBA00022679"/>
    </source>
</evidence>
<dbReference type="Pfam" id="PF07495">
    <property type="entry name" value="Y_Y_Y"/>
    <property type="match status" value="1"/>
</dbReference>
<keyword evidence="9" id="KW-0067">ATP-binding</keyword>
<comment type="subcellular location">
    <subcellularLocation>
        <location evidence="2">Cell membrane</location>
    </subcellularLocation>
</comment>
<proteinExistence type="predicted"/>
<dbReference type="KEGG" id="pmaw:MACH26_40250"/>
<evidence type="ECO:0000256" key="9">
    <source>
        <dbReference type="ARBA" id="ARBA00022840"/>
    </source>
</evidence>
<dbReference type="InterPro" id="IPR011123">
    <property type="entry name" value="Y_Y_Y"/>
</dbReference>
<keyword evidence="6" id="KW-0808">Transferase</keyword>
<dbReference type="CDD" id="cd00082">
    <property type="entry name" value="HisKA"/>
    <property type="match status" value="1"/>
</dbReference>
<dbReference type="EMBL" id="AP027272">
    <property type="protein sequence ID" value="BDX08504.1"/>
    <property type="molecule type" value="Genomic_DNA"/>
</dbReference>
<comment type="catalytic activity">
    <reaction evidence="1">
        <text>ATP + protein L-histidine = ADP + protein N-phospho-L-histidine.</text>
        <dbReference type="EC" id="2.7.13.3"/>
    </reaction>
</comment>
<keyword evidence="12" id="KW-1133">Transmembrane helix</keyword>
<dbReference type="SUPFAM" id="SSF47384">
    <property type="entry name" value="Homodimeric domain of signal transducing histidine kinase"/>
    <property type="match status" value="1"/>
</dbReference>
<dbReference type="InterPro" id="IPR005467">
    <property type="entry name" value="His_kinase_dom"/>
</dbReference>
<dbReference type="InterPro" id="IPR013783">
    <property type="entry name" value="Ig-like_fold"/>
</dbReference>
<name>A0AA48HV25_9ALTE</name>
<dbReference type="InterPro" id="IPR004358">
    <property type="entry name" value="Sig_transdc_His_kin-like_C"/>
</dbReference>
<evidence type="ECO:0000256" key="10">
    <source>
        <dbReference type="ARBA" id="ARBA00023012"/>
    </source>
</evidence>
<dbReference type="SMART" id="SM00388">
    <property type="entry name" value="HisKA"/>
    <property type="match status" value="1"/>
</dbReference>
<dbReference type="SUPFAM" id="SSF63829">
    <property type="entry name" value="Calcium-dependent phosphotriesterase"/>
    <property type="match status" value="3"/>
</dbReference>
<keyword evidence="11 12" id="KW-0472">Membrane</keyword>
<feature type="transmembrane region" description="Helical" evidence="12">
    <location>
        <begin position="790"/>
        <end position="810"/>
    </location>
</feature>
<dbReference type="InterPro" id="IPR015943">
    <property type="entry name" value="WD40/YVTN_repeat-like_dom_sf"/>
</dbReference>
<dbReference type="InterPro" id="IPR036097">
    <property type="entry name" value="HisK_dim/P_sf"/>
</dbReference>
<keyword evidence="10" id="KW-0902">Two-component regulatory system</keyword>
<evidence type="ECO:0000256" key="5">
    <source>
        <dbReference type="ARBA" id="ARBA00022553"/>
    </source>
</evidence>
<dbReference type="FunFam" id="3.30.565.10:FF:000023">
    <property type="entry name" value="PAS domain-containing sensor histidine kinase"/>
    <property type="match status" value="1"/>
</dbReference>
<evidence type="ECO:0000313" key="16">
    <source>
        <dbReference type="Proteomes" id="UP001333710"/>
    </source>
</evidence>
<feature type="signal peptide" evidence="13">
    <location>
        <begin position="1"/>
        <end position="21"/>
    </location>
</feature>
<dbReference type="Gene3D" id="2.130.10.10">
    <property type="entry name" value="YVTN repeat-like/Quinoprotein amine dehydrogenase"/>
    <property type="match status" value="2"/>
</dbReference>
<feature type="domain" description="Histidine kinase" evidence="14">
    <location>
        <begin position="846"/>
        <end position="1065"/>
    </location>
</feature>
<dbReference type="Pfam" id="PF07494">
    <property type="entry name" value="Reg_prop"/>
    <property type="match status" value="2"/>
</dbReference>
<dbReference type="PANTHER" id="PTHR43547:SF2">
    <property type="entry name" value="HYBRID SIGNAL TRANSDUCTION HISTIDINE KINASE C"/>
    <property type="match status" value="1"/>
</dbReference>
<dbReference type="SMART" id="SM00387">
    <property type="entry name" value="HATPase_c"/>
    <property type="match status" value="1"/>
</dbReference>
<evidence type="ECO:0000256" key="8">
    <source>
        <dbReference type="ARBA" id="ARBA00022777"/>
    </source>
</evidence>
<dbReference type="InterPro" id="IPR003661">
    <property type="entry name" value="HisK_dim/P_dom"/>
</dbReference>
<keyword evidence="5" id="KW-0597">Phosphoprotein</keyword>
<keyword evidence="8 15" id="KW-0418">Kinase</keyword>
<keyword evidence="12" id="KW-0812">Transmembrane</keyword>
<keyword evidence="7" id="KW-0547">Nucleotide-binding</keyword>
<dbReference type="GO" id="GO:0005524">
    <property type="term" value="F:ATP binding"/>
    <property type="evidence" value="ECO:0007669"/>
    <property type="project" value="UniProtKB-KW"/>
</dbReference>
<evidence type="ECO:0000256" key="7">
    <source>
        <dbReference type="ARBA" id="ARBA00022741"/>
    </source>
</evidence>
<feature type="chain" id="PRO_5041318145" description="histidine kinase" evidence="13">
    <location>
        <begin position="22"/>
        <end position="1065"/>
    </location>
</feature>
<dbReference type="InterPro" id="IPR003594">
    <property type="entry name" value="HATPase_dom"/>
</dbReference>
<evidence type="ECO:0000256" key="2">
    <source>
        <dbReference type="ARBA" id="ARBA00004236"/>
    </source>
</evidence>
<dbReference type="GO" id="GO:0000155">
    <property type="term" value="F:phosphorelay sensor kinase activity"/>
    <property type="evidence" value="ECO:0007669"/>
    <property type="project" value="InterPro"/>
</dbReference>
<evidence type="ECO:0000256" key="13">
    <source>
        <dbReference type="SAM" id="SignalP"/>
    </source>
</evidence>
<keyword evidence="16" id="KW-1185">Reference proteome</keyword>
<evidence type="ECO:0000256" key="12">
    <source>
        <dbReference type="SAM" id="Phobius"/>
    </source>
</evidence>
<dbReference type="Gene3D" id="2.60.40.10">
    <property type="entry name" value="Immunoglobulins"/>
    <property type="match status" value="1"/>
</dbReference>
<dbReference type="PROSITE" id="PS50109">
    <property type="entry name" value="HIS_KIN"/>
    <property type="match status" value="1"/>
</dbReference>
<dbReference type="GO" id="GO:0005886">
    <property type="term" value="C:plasma membrane"/>
    <property type="evidence" value="ECO:0007669"/>
    <property type="project" value="UniProtKB-SubCell"/>
</dbReference>
<reference evidence="15" key="1">
    <citation type="submission" date="2023-01" db="EMBL/GenBank/DDBJ databases">
        <title>Complete genome sequence of Planctobacterium marinum strain Dej080120_11.</title>
        <authorList>
            <person name="Ueki S."/>
            <person name="Maruyama F."/>
        </authorList>
    </citation>
    <scope>NUCLEOTIDE SEQUENCE</scope>
    <source>
        <strain evidence="15">Dej080120_11</strain>
    </source>
</reference>
<evidence type="ECO:0000313" key="15">
    <source>
        <dbReference type="EMBL" id="BDX08504.1"/>
    </source>
</evidence>
<dbReference type="InterPro" id="IPR011110">
    <property type="entry name" value="Reg_prop"/>
</dbReference>
<evidence type="ECO:0000256" key="1">
    <source>
        <dbReference type="ARBA" id="ARBA00000085"/>
    </source>
</evidence>
<protein>
    <recommendedName>
        <fullName evidence="3">histidine kinase</fullName>
        <ecNumber evidence="3">2.7.13.3</ecNumber>
    </recommendedName>
</protein>
<dbReference type="Pfam" id="PF02518">
    <property type="entry name" value="HATPase_c"/>
    <property type="match status" value="1"/>
</dbReference>
<dbReference type="Gene3D" id="3.30.565.10">
    <property type="entry name" value="Histidine kinase-like ATPase, C-terminal domain"/>
    <property type="match status" value="1"/>
</dbReference>
<dbReference type="PANTHER" id="PTHR43547">
    <property type="entry name" value="TWO-COMPONENT HISTIDINE KINASE"/>
    <property type="match status" value="1"/>
</dbReference>
<evidence type="ECO:0000259" key="14">
    <source>
        <dbReference type="PROSITE" id="PS50109"/>
    </source>
</evidence>
<dbReference type="SUPFAM" id="SSF55874">
    <property type="entry name" value="ATPase domain of HSP90 chaperone/DNA topoisomerase II/histidine kinase"/>
    <property type="match status" value="1"/>
</dbReference>
<dbReference type="InterPro" id="IPR036890">
    <property type="entry name" value="HATPase_C_sf"/>
</dbReference>
<dbReference type="AlphaFoldDB" id="A0AA48HV25"/>
<dbReference type="PRINTS" id="PR00344">
    <property type="entry name" value="BCTRLSENSOR"/>
</dbReference>
<evidence type="ECO:0000256" key="11">
    <source>
        <dbReference type="ARBA" id="ARBA00023136"/>
    </source>
</evidence>
<evidence type="ECO:0000256" key="3">
    <source>
        <dbReference type="ARBA" id="ARBA00012438"/>
    </source>
</evidence>
<accession>A0AA48HV25</accession>
<evidence type="ECO:0000256" key="4">
    <source>
        <dbReference type="ARBA" id="ARBA00022475"/>
    </source>
</evidence>
<dbReference type="Gene3D" id="1.10.287.130">
    <property type="match status" value="1"/>
</dbReference>
<keyword evidence="13" id="KW-0732">Signal</keyword>
<dbReference type="RefSeq" id="WP_338294573.1">
    <property type="nucleotide sequence ID" value="NZ_AP027272.1"/>
</dbReference>
<gene>
    <name evidence="15" type="ORF">MACH26_40250</name>
</gene>
<dbReference type="EC" id="2.7.13.3" evidence="3"/>
<keyword evidence="4" id="KW-1003">Cell membrane</keyword>
<sequence>MRIFSLLTVYMLLLLPCTGLAASLFSQGDLYFDTVANHRDIPDGIVTSIAQDQQGFIWLGTQQGAVRFDGYNFVQFKHEADDSNSLAGNYIRTIWSAPDGKLWFGTFSDGISVLNPKNQTFEHFDFSNPSDERNGNSIRAIVGEASHRVWVASNQALSYLNPYSKKVVTIRRITGCDAVYRDQSPRSLLLDASGGLWLGTQNGLCRINLPNDDFRENTLSGRSFPVFDGQQIHTMLRADNQHIYLGTLQSGLASFNVHTEEVKWLTHKEGQLGHPWVVSMVKDNNEQVWVGTLDGGISIVTVENFSIHKQIRHDRSINNSINQNNIGALYKDRTGLIWIGTWGAGLNLFNPQNDSIRTIRHSPYQESIKSARIRAITETDNGEIWIGYSQKGLSKINAKTGQITHIEAEPNISGGLPDGDILSLLHTENGEVWVGSRRKGLYRFDAKQKRFFSYPDAHEAGLKTITAMAQDHKNRLWVGSTRGVWFANLREKTLHSLEEFSNYAPLQGRITYTLAWQEPNNLWVGTDDGLFHINPDSKTVTLIDSEKQTNSALSDNGINSLHTDQNNQLWVATESGLDKLESWDGQFARFVSINKQLQIDPDYTANIMVDQQSRIWHYKGIYDLPNNIAADLSNSNEWDIGTIWLGSQEMTDSGTLIFGGNEGLLLINPDRFSNQRIEPGLVITYVEVDNKALSFDLNEPLQLLPDTKSFSMEFAALDYTSSGDLDYRWRLQGFDEQWQYASADNRRATYTNLPPGRYQLIIQSTNSKGEWLDNDISVTVINPPAWFETLWFYAVLLAVFTFLMWRLFILRTHHLVRQKRKLDQQISQKTQELTQANLDKDRIMSIVAHDINNKISIGLGYLDLMQIAGNKLSPEEGQKYLRQAIQAGQGCASLVEELRDYGKLSNESDNITLKTTNLIKALEKIVESHQPKALTKKIQLTLEYEREVLFCDLHQAKFSRVIENLLSNAIKFSYEGQVVSVKVVTRDKQALIAVRDEGVGIPEEIHSQLFSAFTNVGRKGTQNEKSTGLGLYIVKKLVQQHRGKVWFESVEGKGSCFYVLLPLTD</sequence>
<organism evidence="15 16">
    <name type="scientific">Planctobacterium marinum</name>
    <dbReference type="NCBI Taxonomy" id="1631968"/>
    <lineage>
        <taxon>Bacteria</taxon>
        <taxon>Pseudomonadati</taxon>
        <taxon>Pseudomonadota</taxon>
        <taxon>Gammaproteobacteria</taxon>
        <taxon>Alteromonadales</taxon>
        <taxon>Alteromonadaceae</taxon>
        <taxon>Planctobacterium</taxon>
    </lineage>
</organism>